<protein>
    <recommendedName>
        <fullName evidence="4">ABM domain-containing protein</fullName>
    </recommendedName>
</protein>
<evidence type="ECO:0000313" key="2">
    <source>
        <dbReference type="EMBL" id="MFC6007770.1"/>
    </source>
</evidence>
<dbReference type="Gene3D" id="3.30.70.100">
    <property type="match status" value="1"/>
</dbReference>
<name>A0ABW1JFJ2_9ACTN</name>
<feature type="compositionally biased region" description="Polar residues" evidence="1">
    <location>
        <begin position="31"/>
        <end position="40"/>
    </location>
</feature>
<sequence length="104" mass="11658">MAGFIQIIEFRTSRWDELQALAQEFEDSRNEASASGSSPTKIHVVGDRDDPGRFLNIVEFESYEAAMENSDRPETGEFAARMQALCDGPPTFHNLDVKYEAQIG</sequence>
<evidence type="ECO:0000313" key="3">
    <source>
        <dbReference type="Proteomes" id="UP001596189"/>
    </source>
</evidence>
<feature type="region of interest" description="Disordered" evidence="1">
    <location>
        <begin position="27"/>
        <end position="47"/>
    </location>
</feature>
<dbReference type="RefSeq" id="WP_345715549.1">
    <property type="nucleotide sequence ID" value="NZ_BAABFP010000002.1"/>
</dbReference>
<dbReference type="SUPFAM" id="SSF54909">
    <property type="entry name" value="Dimeric alpha+beta barrel"/>
    <property type="match status" value="1"/>
</dbReference>
<comment type="caution">
    <text evidence="2">The sequence shown here is derived from an EMBL/GenBank/DDBJ whole genome shotgun (WGS) entry which is preliminary data.</text>
</comment>
<dbReference type="EMBL" id="JBHSRD010000004">
    <property type="protein sequence ID" value="MFC6007770.1"/>
    <property type="molecule type" value="Genomic_DNA"/>
</dbReference>
<proteinExistence type="predicted"/>
<accession>A0ABW1JFJ2</accession>
<evidence type="ECO:0000256" key="1">
    <source>
        <dbReference type="SAM" id="MobiDB-lite"/>
    </source>
</evidence>
<reference evidence="3" key="1">
    <citation type="journal article" date="2019" name="Int. J. Syst. Evol. Microbiol.">
        <title>The Global Catalogue of Microorganisms (GCM) 10K type strain sequencing project: providing services to taxonomists for standard genome sequencing and annotation.</title>
        <authorList>
            <consortium name="The Broad Institute Genomics Platform"/>
            <consortium name="The Broad Institute Genome Sequencing Center for Infectious Disease"/>
            <person name="Wu L."/>
            <person name="Ma J."/>
        </authorList>
    </citation>
    <scope>NUCLEOTIDE SEQUENCE [LARGE SCALE GENOMIC DNA]</scope>
    <source>
        <strain evidence="3">KACC 14249</strain>
    </source>
</reference>
<dbReference type="InterPro" id="IPR011008">
    <property type="entry name" value="Dimeric_a/b-barrel"/>
</dbReference>
<evidence type="ECO:0008006" key="4">
    <source>
        <dbReference type="Google" id="ProtNLM"/>
    </source>
</evidence>
<dbReference type="Proteomes" id="UP001596189">
    <property type="component" value="Unassembled WGS sequence"/>
</dbReference>
<keyword evidence="3" id="KW-1185">Reference proteome</keyword>
<organism evidence="2 3">
    <name type="scientific">Angustibacter luteus</name>
    <dbReference type="NCBI Taxonomy" id="658456"/>
    <lineage>
        <taxon>Bacteria</taxon>
        <taxon>Bacillati</taxon>
        <taxon>Actinomycetota</taxon>
        <taxon>Actinomycetes</taxon>
        <taxon>Kineosporiales</taxon>
        <taxon>Kineosporiaceae</taxon>
    </lineage>
</organism>
<gene>
    <name evidence="2" type="ORF">ACFQDO_11580</name>
</gene>